<dbReference type="PANTHER" id="PTHR43747:SF1">
    <property type="entry name" value="SLR1998 PROTEIN"/>
    <property type="match status" value="1"/>
</dbReference>
<dbReference type="PANTHER" id="PTHR43747">
    <property type="entry name" value="FAD-BINDING PROTEIN"/>
    <property type="match status" value="1"/>
</dbReference>
<dbReference type="Gene3D" id="3.50.50.60">
    <property type="entry name" value="FAD/NAD(P)-binding domain"/>
    <property type="match status" value="1"/>
</dbReference>
<reference evidence="2" key="1">
    <citation type="submission" date="2016-05" db="EMBL/GenBank/DDBJ databases">
        <authorList>
            <person name="Baek K."/>
            <person name="Yang S.-J."/>
        </authorList>
    </citation>
    <scope>NUCLEOTIDE SEQUENCE [LARGE SCALE GENOMIC DNA]</scope>
    <source>
        <strain evidence="2">ST58-10</strain>
    </source>
</reference>
<dbReference type="KEGG" id="mars:A8C75_15415"/>
<protein>
    <recommendedName>
        <fullName evidence="3">FAD-binding domain-containing protein</fullName>
    </recommendedName>
</protein>
<accession>A0A1A9F0W7</accession>
<dbReference type="STRING" id="1821621.A8C75_15415"/>
<gene>
    <name evidence="1" type="ORF">A8C75_15415</name>
</gene>
<reference evidence="1 2" key="2">
    <citation type="journal article" date="2018" name="Int. J. Syst. Evol. Microbiol.">
        <title>Marinobacterium aestuarii sp. nov., a benzene-degrading marine bacterium isolated from estuary sediment.</title>
        <authorList>
            <person name="Bae S.S."/>
            <person name="Jung J."/>
            <person name="Chung D."/>
            <person name="Baek K."/>
        </authorList>
    </citation>
    <scope>NUCLEOTIDE SEQUENCE [LARGE SCALE GENOMIC DNA]</scope>
    <source>
        <strain evidence="1 2">ST58-10</strain>
    </source>
</reference>
<organism evidence="1 2">
    <name type="scientific">Marinobacterium aestuarii</name>
    <dbReference type="NCBI Taxonomy" id="1821621"/>
    <lineage>
        <taxon>Bacteria</taxon>
        <taxon>Pseudomonadati</taxon>
        <taxon>Pseudomonadota</taxon>
        <taxon>Gammaproteobacteria</taxon>
        <taxon>Oceanospirillales</taxon>
        <taxon>Oceanospirillaceae</taxon>
        <taxon>Marinobacterium</taxon>
    </lineage>
</organism>
<name>A0A1A9F0W7_9GAMM</name>
<dbReference type="EMBL" id="CP015839">
    <property type="protein sequence ID" value="ANG63732.1"/>
    <property type="molecule type" value="Genomic_DNA"/>
</dbReference>
<dbReference type="Gene3D" id="3.30.9.100">
    <property type="match status" value="1"/>
</dbReference>
<dbReference type="AlphaFoldDB" id="A0A1A9F0W7"/>
<sequence length="394" mass="43175">MHQGGDGSMNARDSTRLPTAIIGAGPAGLATAISLQQQGYPCPLLLFDAGRGLSPRIGESIPPAATPPLKDLLGPAAAQHLARHLVCPGSMSVWNSEQPGHNDFLYDLSGQGYHLDRALFEQQLSQGVDWRGIEHYQGYRLLRAESREPGYDLVFRTPDAREESVRAGFVVDATGPASVFARKTGIARNLLDEVLFACARFTLPDNSAGLQHSLIEATANGWWYGARLPDNQMILTLCSDRALIKQQRYQQPWAWLDALQQTTWLRHQIPACISQAAAETLDILLRPAFSSILSAVAGDRWLAVGDAAACYDPISSAGITKALLQGQQAAAAMVQYAQSGEGTALADYQDQVFADFNQYAGVRRQLYHGETRFWNAPFWRRRRGDIKDSPLART</sequence>
<dbReference type="InterPro" id="IPR050816">
    <property type="entry name" value="Flavin-dep_Halogenase_NPB"/>
</dbReference>
<dbReference type="InterPro" id="IPR036188">
    <property type="entry name" value="FAD/NAD-bd_sf"/>
</dbReference>
<dbReference type="SUPFAM" id="SSF51905">
    <property type="entry name" value="FAD/NAD(P)-binding domain"/>
    <property type="match status" value="1"/>
</dbReference>
<dbReference type="Proteomes" id="UP000078070">
    <property type="component" value="Chromosome"/>
</dbReference>
<keyword evidence="2" id="KW-1185">Reference proteome</keyword>
<evidence type="ECO:0000313" key="1">
    <source>
        <dbReference type="EMBL" id="ANG63732.1"/>
    </source>
</evidence>
<proteinExistence type="predicted"/>
<evidence type="ECO:0000313" key="2">
    <source>
        <dbReference type="Proteomes" id="UP000078070"/>
    </source>
</evidence>
<evidence type="ECO:0008006" key="3">
    <source>
        <dbReference type="Google" id="ProtNLM"/>
    </source>
</evidence>
<dbReference type="PRINTS" id="PR00420">
    <property type="entry name" value="RNGMNOXGNASE"/>
</dbReference>